<evidence type="ECO:0000256" key="2">
    <source>
        <dbReference type="ARBA" id="ARBA00007145"/>
    </source>
</evidence>
<dbReference type="GO" id="GO:0004359">
    <property type="term" value="F:glutaminase activity"/>
    <property type="evidence" value="ECO:0007669"/>
    <property type="project" value="InterPro"/>
</dbReference>
<dbReference type="InterPro" id="IPR000132">
    <property type="entry name" value="Nitrilase/CN_hydratase_CS"/>
</dbReference>
<evidence type="ECO:0000256" key="4">
    <source>
        <dbReference type="ARBA" id="ARBA00022741"/>
    </source>
</evidence>
<comment type="function">
    <text evidence="7">Catalyzes the ATP-dependent amidation of deamido-NAD to form NAD. Uses L-glutamine as a nitrogen source.</text>
</comment>
<proteinExistence type="inferred from homology"/>
<dbReference type="SUPFAM" id="SSF56317">
    <property type="entry name" value="Carbon-nitrogen hydrolase"/>
    <property type="match status" value="1"/>
</dbReference>
<comment type="caution">
    <text evidence="7">Lacks conserved residue(s) required for the propagation of feature annotation.</text>
</comment>
<dbReference type="InterPro" id="IPR022310">
    <property type="entry name" value="NAD/GMP_synthase"/>
</dbReference>
<dbReference type="PROSITE" id="PS50263">
    <property type="entry name" value="CN_HYDROLASE"/>
    <property type="match status" value="1"/>
</dbReference>
<dbReference type="SUPFAM" id="SSF52402">
    <property type="entry name" value="Adenine nucleotide alpha hydrolases-like"/>
    <property type="match status" value="1"/>
</dbReference>
<evidence type="ECO:0000256" key="8">
    <source>
        <dbReference type="PIRNR" id="PIRNR006630"/>
    </source>
</evidence>
<feature type="active site" description="Nucleophile; for glutaminase activity" evidence="7">
    <location>
        <position position="148"/>
    </location>
</feature>
<sequence length="546" mass="59995">MKIALSQLNYHIGNFEENNHKIISSIQEAKSAGAELIVFAELAVAGYPAKDLLRNNHFLQRCYDSLQEIAAACQDIACIIGAPVPNADGEGKPLYNTAVLLESGAVQTIVKKSLLPDYDVFDEYRYFEPNKQVSCINFKGKTIALTICEDLWDDDGPNSYVGDIMQELAKEHPDLIINIAASPFSYTHFDSRKNVLGRNVIKAGAPLLYVNQVGAHADIVFDGRSLAFNKKAEPILEMAPFAEDLAYVHFDNNDLQADQPYVSRETTEISLIHDALILGLKDYFRKSGFKTAVLGLSGGLDSALVAALACEALGPENVLAVLMPSIYSSDHSLKDALDLVNNTGCKHHIIPIKDIAASFEGTLSEIFAGRNPDTTEENIQARTRGTLLMAISNKFGNILLNTSNKSEAAVGYGTLYGDMAGSLSVIGDVYKTQAFELARYMNREREIIPINTIVKPPSAELRPDQKDSDSLPPYDLLDAVLFQLIEMEKSKEEVVQIGFDEALVSRIYKMLGNAEFKRFQAPPILRVSPKAFGPGRSMPLVAKYSF</sequence>
<dbReference type="UniPathway" id="UPA00253">
    <property type="reaction ID" value="UER00334"/>
</dbReference>
<dbReference type="FunFam" id="3.40.50.620:FF:000106">
    <property type="entry name" value="Glutamine-dependent NAD(+) synthetase"/>
    <property type="match status" value="1"/>
</dbReference>
<evidence type="ECO:0000256" key="5">
    <source>
        <dbReference type="ARBA" id="ARBA00022840"/>
    </source>
</evidence>
<dbReference type="PIRSF" id="PIRSF006630">
    <property type="entry name" value="NADS_GAT"/>
    <property type="match status" value="1"/>
</dbReference>
<dbReference type="GO" id="GO:0000257">
    <property type="term" value="F:nitrilase activity"/>
    <property type="evidence" value="ECO:0007669"/>
    <property type="project" value="UniProtKB-ARBA"/>
</dbReference>
<name>A0A1H6CCB7_9SPHI</name>
<evidence type="ECO:0000256" key="9">
    <source>
        <dbReference type="PROSITE-ProRule" id="PRU10139"/>
    </source>
</evidence>
<feature type="binding site" evidence="7">
    <location>
        <position position="118"/>
    </location>
    <ligand>
        <name>L-glutamine</name>
        <dbReference type="ChEBI" id="CHEBI:58359"/>
    </ligand>
</feature>
<dbReference type="Gene3D" id="3.40.50.620">
    <property type="entry name" value="HUPs"/>
    <property type="match status" value="1"/>
</dbReference>
<protein>
    <recommendedName>
        <fullName evidence="7 8">Glutamine-dependent NAD(+) synthetase</fullName>
        <ecNumber evidence="7 8">6.3.5.1</ecNumber>
    </recommendedName>
    <alternativeName>
        <fullName evidence="7 8">NAD(+) synthase [glutamine-hydrolyzing]</fullName>
    </alternativeName>
</protein>
<feature type="binding site" evidence="7">
    <location>
        <position position="378"/>
    </location>
    <ligand>
        <name>deamido-NAD(+)</name>
        <dbReference type="ChEBI" id="CHEBI:58437"/>
        <note>ligand shared between two neighboring subunits</note>
    </ligand>
</feature>
<dbReference type="InterPro" id="IPR014729">
    <property type="entry name" value="Rossmann-like_a/b/a_fold"/>
</dbReference>
<evidence type="ECO:0000313" key="12">
    <source>
        <dbReference type="EMBL" id="SEG70285.1"/>
    </source>
</evidence>
<dbReference type="OrthoDB" id="9803818at2"/>
<dbReference type="NCBIfam" id="NF010588">
    <property type="entry name" value="PRK13981.1"/>
    <property type="match status" value="1"/>
</dbReference>
<dbReference type="HAMAP" id="MF_02090">
    <property type="entry name" value="NadE_glutamine_dep"/>
    <property type="match status" value="1"/>
</dbReference>
<dbReference type="GO" id="GO:0009435">
    <property type="term" value="P:NAD+ biosynthetic process"/>
    <property type="evidence" value="ECO:0007669"/>
    <property type="project" value="UniProtKB-UniRule"/>
</dbReference>
<dbReference type="Pfam" id="PF00795">
    <property type="entry name" value="CN_hydrolase"/>
    <property type="match status" value="1"/>
</dbReference>
<organism evidence="12 13">
    <name type="scientific">Sphingobacterium lactis</name>
    <dbReference type="NCBI Taxonomy" id="797291"/>
    <lineage>
        <taxon>Bacteria</taxon>
        <taxon>Pseudomonadati</taxon>
        <taxon>Bacteroidota</taxon>
        <taxon>Sphingobacteriia</taxon>
        <taxon>Sphingobacteriales</taxon>
        <taxon>Sphingobacteriaceae</taxon>
        <taxon>Sphingobacterium</taxon>
    </lineage>
</organism>
<dbReference type="PROSITE" id="PS00920">
    <property type="entry name" value="NITRIL_CHT_1"/>
    <property type="match status" value="1"/>
</dbReference>
<feature type="active site" description="Proton acceptor" evidence="9">
    <location>
        <position position="41"/>
    </location>
</feature>
<feature type="binding site" evidence="7">
    <location>
        <position position="407"/>
    </location>
    <ligand>
        <name>deamido-NAD(+)</name>
        <dbReference type="ChEBI" id="CHEBI:58437"/>
        <note>ligand shared between two neighboring subunits</note>
    </ligand>
</feature>
<evidence type="ECO:0000256" key="6">
    <source>
        <dbReference type="ARBA" id="ARBA00023027"/>
    </source>
</evidence>
<dbReference type="EC" id="6.3.5.1" evidence="7 8"/>
<dbReference type="InterPro" id="IPR014445">
    <property type="entry name" value="Gln-dep_NAD_synthase"/>
</dbReference>
<feature type="domain" description="CN hydrolase" evidence="11">
    <location>
        <begin position="1"/>
        <end position="252"/>
    </location>
</feature>
<dbReference type="GO" id="GO:0005524">
    <property type="term" value="F:ATP binding"/>
    <property type="evidence" value="ECO:0007669"/>
    <property type="project" value="UniProtKB-UniRule"/>
</dbReference>
<comment type="catalytic activity">
    <reaction evidence="7 8">
        <text>deamido-NAD(+) + L-glutamine + ATP + H2O = L-glutamate + AMP + diphosphate + NAD(+) + H(+)</text>
        <dbReference type="Rhea" id="RHEA:24384"/>
        <dbReference type="ChEBI" id="CHEBI:15377"/>
        <dbReference type="ChEBI" id="CHEBI:15378"/>
        <dbReference type="ChEBI" id="CHEBI:29985"/>
        <dbReference type="ChEBI" id="CHEBI:30616"/>
        <dbReference type="ChEBI" id="CHEBI:33019"/>
        <dbReference type="ChEBI" id="CHEBI:57540"/>
        <dbReference type="ChEBI" id="CHEBI:58359"/>
        <dbReference type="ChEBI" id="CHEBI:58437"/>
        <dbReference type="ChEBI" id="CHEBI:456215"/>
        <dbReference type="EC" id="6.3.5.1"/>
    </reaction>
</comment>
<feature type="binding site" evidence="7">
    <location>
        <position position="517"/>
    </location>
    <ligand>
        <name>deamido-NAD(+)</name>
        <dbReference type="ChEBI" id="CHEBI:58437"/>
        <note>ligand shared between two neighboring subunits</note>
    </ligand>
</feature>
<reference evidence="13" key="1">
    <citation type="submission" date="2016-10" db="EMBL/GenBank/DDBJ databases">
        <authorList>
            <person name="Varghese N."/>
            <person name="Submissions S."/>
        </authorList>
    </citation>
    <scope>NUCLEOTIDE SEQUENCE [LARGE SCALE GENOMIC DNA]</scope>
    <source>
        <strain evidence="13">DSM 22361</strain>
    </source>
</reference>
<dbReference type="EMBL" id="FNUT01000014">
    <property type="protein sequence ID" value="SEG70285.1"/>
    <property type="molecule type" value="Genomic_DNA"/>
</dbReference>
<dbReference type="NCBIfam" id="TIGR00552">
    <property type="entry name" value="nadE"/>
    <property type="match status" value="1"/>
</dbReference>
<evidence type="ECO:0000256" key="7">
    <source>
        <dbReference type="HAMAP-Rule" id="MF_02090"/>
    </source>
</evidence>
<comment type="similarity">
    <text evidence="10">Belongs to the NAD synthetase family.</text>
</comment>
<evidence type="ECO:0000259" key="11">
    <source>
        <dbReference type="PROSITE" id="PS50263"/>
    </source>
</evidence>
<feature type="active site" description="Proton acceptor; for glutaminase activity" evidence="7">
    <location>
        <position position="41"/>
    </location>
</feature>
<evidence type="ECO:0000313" key="13">
    <source>
        <dbReference type="Proteomes" id="UP000236731"/>
    </source>
</evidence>
<dbReference type="Gene3D" id="3.60.110.10">
    <property type="entry name" value="Carbon-nitrogen hydrolase"/>
    <property type="match status" value="1"/>
</dbReference>
<dbReference type="InterPro" id="IPR036526">
    <property type="entry name" value="C-N_Hydrolase_sf"/>
</dbReference>
<dbReference type="GO" id="GO:0005737">
    <property type="term" value="C:cytoplasm"/>
    <property type="evidence" value="ECO:0007669"/>
    <property type="project" value="InterPro"/>
</dbReference>
<gene>
    <name evidence="7" type="primary">nadE</name>
    <name evidence="12" type="ORF">SAMN05421877_11473</name>
</gene>
<evidence type="ECO:0000256" key="10">
    <source>
        <dbReference type="RuleBase" id="RU003811"/>
    </source>
</evidence>
<keyword evidence="4 7" id="KW-0547">Nucleotide-binding</keyword>
<dbReference type="Proteomes" id="UP000236731">
    <property type="component" value="Unassembled WGS sequence"/>
</dbReference>
<evidence type="ECO:0000256" key="3">
    <source>
        <dbReference type="ARBA" id="ARBA00022598"/>
    </source>
</evidence>
<dbReference type="Pfam" id="PF02540">
    <property type="entry name" value="NAD_synthase"/>
    <property type="match status" value="1"/>
</dbReference>
<comment type="similarity">
    <text evidence="2 7 8">In the C-terminal section; belongs to the NAD synthetase family.</text>
</comment>
<dbReference type="PANTHER" id="PTHR23090">
    <property type="entry name" value="NH 3 /GLUTAMINE-DEPENDENT NAD + SYNTHETASE"/>
    <property type="match status" value="1"/>
</dbReference>
<feature type="binding site" evidence="7">
    <location>
        <position position="402"/>
    </location>
    <ligand>
        <name>ATP</name>
        <dbReference type="ChEBI" id="CHEBI:30616"/>
    </ligand>
</feature>
<feature type="binding site" evidence="7">
    <location>
        <begin position="295"/>
        <end position="302"/>
    </location>
    <ligand>
        <name>ATP</name>
        <dbReference type="ChEBI" id="CHEBI:30616"/>
    </ligand>
</feature>
<keyword evidence="13" id="KW-1185">Reference proteome</keyword>
<dbReference type="GO" id="GO:0008795">
    <property type="term" value="F:NAD+ synthase activity"/>
    <property type="evidence" value="ECO:0007669"/>
    <property type="project" value="UniProtKB-UniRule"/>
</dbReference>
<dbReference type="GO" id="GO:0003952">
    <property type="term" value="F:NAD+ synthase (glutamine-hydrolyzing) activity"/>
    <property type="evidence" value="ECO:0007669"/>
    <property type="project" value="UniProtKB-UniRule"/>
</dbReference>
<feature type="active site" description="For glutaminase activity" evidence="7">
    <location>
        <position position="112"/>
    </location>
</feature>
<dbReference type="InterPro" id="IPR003694">
    <property type="entry name" value="NAD_synthase"/>
</dbReference>
<dbReference type="PANTHER" id="PTHR23090:SF9">
    <property type="entry name" value="GLUTAMINE-DEPENDENT NAD(+) SYNTHETASE"/>
    <property type="match status" value="1"/>
</dbReference>
<accession>A0A1H6CCB7</accession>
<dbReference type="CDD" id="cd00553">
    <property type="entry name" value="NAD_synthase"/>
    <property type="match status" value="1"/>
</dbReference>
<dbReference type="CDD" id="cd07570">
    <property type="entry name" value="GAT_Gln-NAD-synth"/>
    <property type="match status" value="1"/>
</dbReference>
<dbReference type="InterPro" id="IPR003010">
    <property type="entry name" value="C-N_Hydrolase"/>
</dbReference>
<dbReference type="RefSeq" id="WP_103907686.1">
    <property type="nucleotide sequence ID" value="NZ_CP049246.1"/>
</dbReference>
<feature type="binding site" evidence="7">
    <location>
        <position position="182"/>
    </location>
    <ligand>
        <name>L-glutamine</name>
        <dbReference type="ChEBI" id="CHEBI:58359"/>
    </ligand>
</feature>
<keyword evidence="6 7" id="KW-0520">NAD</keyword>
<keyword evidence="3 7" id="KW-0436">Ligase</keyword>
<evidence type="ECO:0000256" key="1">
    <source>
        <dbReference type="ARBA" id="ARBA00005188"/>
    </source>
</evidence>
<comment type="pathway">
    <text evidence="1 7 8">Cofactor biosynthesis; NAD(+) biosynthesis; NAD(+) from deamido-NAD(+) (L-Gln route): step 1/1.</text>
</comment>
<dbReference type="AlphaFoldDB" id="A0A1H6CCB7"/>
<keyword evidence="5 7" id="KW-0067">ATP-binding</keyword>